<dbReference type="EMBL" id="JAAGVB010000010">
    <property type="protein sequence ID" value="NEW32681.1"/>
    <property type="molecule type" value="Genomic_DNA"/>
</dbReference>
<comment type="caution">
    <text evidence="2">The sequence shown here is derived from an EMBL/GenBank/DDBJ whole genome shotgun (WGS) entry which is preliminary data.</text>
</comment>
<accession>A0A6P1CJ95</accession>
<dbReference type="InterPro" id="IPR007278">
    <property type="entry name" value="DUF397"/>
</dbReference>
<evidence type="ECO:0000259" key="1">
    <source>
        <dbReference type="Pfam" id="PF04149"/>
    </source>
</evidence>
<sequence length="69" mass="7378">MNIDLSRAVWFKSSRSTTGNDCVEVAHLASGLVGLRDSKNPSGPALVFGPDGWDAFLTGIAEGRFTRQP</sequence>
<reference evidence="2 3" key="1">
    <citation type="submission" date="2020-01" db="EMBL/GenBank/DDBJ databases">
        <title>Genetics and antimicrobial susceptibilities of Nocardia species isolated from the soil; a comparison with species isolated from humans.</title>
        <authorList>
            <person name="Carrasco G."/>
            <person name="Monzon S."/>
            <person name="Sansegundo M."/>
            <person name="Garcia E."/>
            <person name="Garrido N."/>
            <person name="Medina M.J."/>
            <person name="Villalon P."/>
            <person name="Ramirez-Arocha A.C."/>
            <person name="Jimenez P."/>
            <person name="Cuesta I."/>
            <person name="Valdezate S."/>
        </authorList>
    </citation>
    <scope>NUCLEOTIDE SEQUENCE [LARGE SCALE GENOMIC DNA]</scope>
    <source>
        <strain evidence="2 3">CNM20110626</strain>
    </source>
</reference>
<dbReference type="Proteomes" id="UP000471166">
    <property type="component" value="Unassembled WGS sequence"/>
</dbReference>
<dbReference type="Pfam" id="PF04149">
    <property type="entry name" value="DUF397"/>
    <property type="match status" value="1"/>
</dbReference>
<dbReference type="AlphaFoldDB" id="A0A6P1CJ95"/>
<evidence type="ECO:0000313" key="2">
    <source>
        <dbReference type="EMBL" id="NEW32681.1"/>
    </source>
</evidence>
<protein>
    <submittedName>
        <fullName evidence="2">DUF397 domain-containing protein</fullName>
    </submittedName>
</protein>
<evidence type="ECO:0000313" key="3">
    <source>
        <dbReference type="Proteomes" id="UP000471166"/>
    </source>
</evidence>
<name>A0A6P1CJ95_9NOCA</name>
<dbReference type="RefSeq" id="WP_163843532.1">
    <property type="nucleotide sequence ID" value="NZ_JAAGVB010000010.1"/>
</dbReference>
<proteinExistence type="predicted"/>
<feature type="domain" description="DUF397" evidence="1">
    <location>
        <begin position="8"/>
        <end position="60"/>
    </location>
</feature>
<gene>
    <name evidence="2" type="ORF">GV791_08910</name>
</gene>
<organism evidence="2 3">
    <name type="scientific">Nocardia cyriacigeorgica</name>
    <dbReference type="NCBI Taxonomy" id="135487"/>
    <lineage>
        <taxon>Bacteria</taxon>
        <taxon>Bacillati</taxon>
        <taxon>Actinomycetota</taxon>
        <taxon>Actinomycetes</taxon>
        <taxon>Mycobacteriales</taxon>
        <taxon>Nocardiaceae</taxon>
        <taxon>Nocardia</taxon>
    </lineage>
</organism>